<keyword evidence="2" id="KW-1185">Reference proteome</keyword>
<proteinExistence type="predicted"/>
<reference evidence="1 2" key="1">
    <citation type="submission" date="2020-08" db="EMBL/GenBank/DDBJ databases">
        <title>Draft genome sequencing of an Anaerocolumna strain isolated from anoxic soil subjected to BSD treatment.</title>
        <authorList>
            <person name="Uek A."/>
            <person name="Tonouchi A."/>
        </authorList>
    </citation>
    <scope>NUCLEOTIDE SEQUENCE [LARGE SCALE GENOMIC DNA]</scope>
    <source>
        <strain evidence="1 2">CTTW</strain>
    </source>
</reference>
<gene>
    <name evidence="1" type="ORF">bsdcttw_47470</name>
</gene>
<dbReference type="Proteomes" id="UP000515703">
    <property type="component" value="Chromosome"/>
</dbReference>
<organism evidence="1 2">
    <name type="scientific">Anaerocolumna chitinilytica</name>
    <dbReference type="NCBI Taxonomy" id="1727145"/>
    <lineage>
        <taxon>Bacteria</taxon>
        <taxon>Bacillati</taxon>
        <taxon>Bacillota</taxon>
        <taxon>Clostridia</taxon>
        <taxon>Lachnospirales</taxon>
        <taxon>Lachnospiraceae</taxon>
        <taxon>Anaerocolumna</taxon>
    </lineage>
</organism>
<dbReference type="AlphaFoldDB" id="A0A7M3SAT9"/>
<reference evidence="1 2" key="2">
    <citation type="submission" date="2020-08" db="EMBL/GenBank/DDBJ databases">
        <authorList>
            <person name="Ueki A."/>
            <person name="Tonouchi A."/>
        </authorList>
    </citation>
    <scope>NUCLEOTIDE SEQUENCE [LARGE SCALE GENOMIC DNA]</scope>
    <source>
        <strain evidence="1 2">CTTW</strain>
    </source>
</reference>
<accession>A0A7M3SAT9</accession>
<sequence>MEGFYNKHYIRLDTNNCIIKGFSDAFEQPEENDNCINQEGGRHFELLGQVNPSLISLSGVHLYKYSNGVIVETTEAERAAELAAMPKTVSEIDTQTEYLIDLDYRISKIELGV</sequence>
<dbReference type="KEGG" id="acht:bsdcttw_47470"/>
<evidence type="ECO:0000313" key="2">
    <source>
        <dbReference type="Proteomes" id="UP000515703"/>
    </source>
</evidence>
<dbReference type="RefSeq" id="WP_185257242.1">
    <property type="nucleotide sequence ID" value="NZ_AP023368.1"/>
</dbReference>
<protein>
    <submittedName>
        <fullName evidence="1">Uncharacterized protein</fullName>
    </submittedName>
</protein>
<name>A0A7M3SAT9_9FIRM</name>
<dbReference type="EMBL" id="AP023368">
    <property type="protein sequence ID" value="BCK01707.1"/>
    <property type="molecule type" value="Genomic_DNA"/>
</dbReference>
<evidence type="ECO:0000313" key="1">
    <source>
        <dbReference type="EMBL" id="BCK01707.1"/>
    </source>
</evidence>